<evidence type="ECO:0000313" key="4">
    <source>
        <dbReference type="EMBL" id="PSJ25531.1"/>
    </source>
</evidence>
<dbReference type="PRINTS" id="PR00081">
    <property type="entry name" value="GDHRDH"/>
</dbReference>
<dbReference type="Proteomes" id="UP000242427">
    <property type="component" value="Unassembled WGS sequence"/>
</dbReference>
<dbReference type="InterPro" id="IPR036291">
    <property type="entry name" value="NAD(P)-bd_dom_sf"/>
</dbReference>
<reference evidence="4 5" key="1">
    <citation type="submission" date="2018-03" db="EMBL/GenBank/DDBJ databases">
        <title>Chitinolytic properties of Streptosporangium nondiastaticum TBG75A20.</title>
        <authorList>
            <person name="Gayathri V."/>
            <person name="Shiburaj S."/>
        </authorList>
    </citation>
    <scope>NUCLEOTIDE SEQUENCE [LARGE SCALE GENOMIC DNA]</scope>
    <source>
        <strain evidence="4 5">TBG75A20</strain>
    </source>
</reference>
<name>A0A9X7JL91_9ACTN</name>
<proteinExistence type="inferred from homology"/>
<comment type="similarity">
    <text evidence="1">Belongs to the short-chain dehydrogenases/reductases (SDR) family.</text>
</comment>
<dbReference type="Pfam" id="PF13561">
    <property type="entry name" value="adh_short_C2"/>
    <property type="match status" value="1"/>
</dbReference>
<evidence type="ECO:0000259" key="3">
    <source>
        <dbReference type="SMART" id="SM00822"/>
    </source>
</evidence>
<comment type="caution">
    <text evidence="4">The sequence shown here is derived from an EMBL/GenBank/DDBJ whole genome shotgun (WGS) entry which is preliminary data.</text>
</comment>
<dbReference type="InterPro" id="IPR057326">
    <property type="entry name" value="KR_dom"/>
</dbReference>
<keyword evidence="5" id="KW-1185">Reference proteome</keyword>
<protein>
    <submittedName>
        <fullName evidence="4">Short chain dehydrogenase</fullName>
    </submittedName>
</protein>
<sequence>MSTYQGKRVLVVGGSSGVGLATARRFTAEGALVTIASRSKEKIDAALAGLGATATGQVLDITDDGAVEAFAGTAGTFDHVVITAADTPMGRVDTLPLDAARAAMDSKFWGAYRLARALRIDPTGSLTIVSGYLSVRPGKAAALQSAINAALEALVRGLALEYAPLRVNAVSPGLIRTPLWDALPAENREAMYEAATQRLPVGRVGEPEDIADAILYVAGNPYTTGTTLFIEGGGAIA</sequence>
<dbReference type="GO" id="GO:0016491">
    <property type="term" value="F:oxidoreductase activity"/>
    <property type="evidence" value="ECO:0007669"/>
    <property type="project" value="UniProtKB-KW"/>
</dbReference>
<organism evidence="4 5">
    <name type="scientific">Streptosporangium nondiastaticum</name>
    <dbReference type="NCBI Taxonomy" id="35764"/>
    <lineage>
        <taxon>Bacteria</taxon>
        <taxon>Bacillati</taxon>
        <taxon>Actinomycetota</taxon>
        <taxon>Actinomycetes</taxon>
        <taxon>Streptosporangiales</taxon>
        <taxon>Streptosporangiaceae</taxon>
        <taxon>Streptosporangium</taxon>
    </lineage>
</organism>
<dbReference type="AlphaFoldDB" id="A0A9X7JL91"/>
<dbReference type="PANTHER" id="PTHR43477:SF1">
    <property type="entry name" value="DIHYDROANTICAPSIN 7-DEHYDROGENASE"/>
    <property type="match status" value="1"/>
</dbReference>
<keyword evidence="2" id="KW-0560">Oxidoreductase</keyword>
<dbReference type="EMBL" id="PXWG01000115">
    <property type="protein sequence ID" value="PSJ25531.1"/>
    <property type="molecule type" value="Genomic_DNA"/>
</dbReference>
<dbReference type="Gene3D" id="3.40.50.720">
    <property type="entry name" value="NAD(P)-binding Rossmann-like Domain"/>
    <property type="match status" value="1"/>
</dbReference>
<accession>A0A9X7JL91</accession>
<evidence type="ECO:0000256" key="2">
    <source>
        <dbReference type="ARBA" id="ARBA00023002"/>
    </source>
</evidence>
<gene>
    <name evidence="4" type="ORF">B7P34_27680</name>
</gene>
<evidence type="ECO:0000256" key="1">
    <source>
        <dbReference type="ARBA" id="ARBA00006484"/>
    </source>
</evidence>
<dbReference type="PANTHER" id="PTHR43477">
    <property type="entry name" value="DIHYDROANTICAPSIN 7-DEHYDROGENASE"/>
    <property type="match status" value="1"/>
</dbReference>
<dbReference type="RefSeq" id="WP_106680891.1">
    <property type="nucleotide sequence ID" value="NZ_PXWG01000115.1"/>
</dbReference>
<evidence type="ECO:0000313" key="5">
    <source>
        <dbReference type="Proteomes" id="UP000242427"/>
    </source>
</evidence>
<dbReference type="SMART" id="SM00822">
    <property type="entry name" value="PKS_KR"/>
    <property type="match status" value="1"/>
</dbReference>
<dbReference type="OrthoDB" id="9806974at2"/>
<feature type="domain" description="Ketoreductase" evidence="3">
    <location>
        <begin position="7"/>
        <end position="178"/>
    </location>
</feature>
<dbReference type="SUPFAM" id="SSF51735">
    <property type="entry name" value="NAD(P)-binding Rossmann-fold domains"/>
    <property type="match status" value="1"/>
</dbReference>
<dbReference type="InterPro" id="IPR002347">
    <property type="entry name" value="SDR_fam"/>
</dbReference>
<dbReference type="InterPro" id="IPR051122">
    <property type="entry name" value="SDR_DHRS6-like"/>
</dbReference>
<dbReference type="NCBIfam" id="NF005449">
    <property type="entry name" value="PRK07041.1"/>
    <property type="match status" value="1"/>
</dbReference>